<reference evidence="2" key="1">
    <citation type="journal article" date="2014" name="Proc. Natl. Acad. Sci. U.S.A.">
        <title>Direct cloning and refactoring of a silent lipopeptide biosynthetic gene cluster yields the antibiotic taromycin A.</title>
        <authorList>
            <person name="Yamanaka K."/>
            <person name="Reynolds K.A."/>
            <person name="Kersten R.D."/>
            <person name="Ryan K.S."/>
            <person name="Gonzalez D.J."/>
            <person name="Nizet V."/>
            <person name="Dorrestein P.C."/>
            <person name="Moore B.S."/>
        </authorList>
    </citation>
    <scope>NUCLEOTIDE SEQUENCE</scope>
    <source>
        <strain evidence="2">CNQ490</strain>
    </source>
</reference>
<dbReference type="EMBL" id="KF301601">
    <property type="protein sequence ID" value="AHH53516.1"/>
    <property type="molecule type" value="Genomic_DNA"/>
</dbReference>
<proteinExistence type="predicted"/>
<evidence type="ECO:0000313" key="2">
    <source>
        <dbReference type="EMBL" id="AHH53516.1"/>
    </source>
</evidence>
<sequence length="85" mass="9312">MRTDVGGVGRAAAQPSCHGAVRVARGSHRRRTVARVARSTTRRHHEGPIEIEVSLRDDHLVFPVLTSTLGWDTLRRECAEATTVG</sequence>
<evidence type="ECO:0000256" key="1">
    <source>
        <dbReference type="SAM" id="MobiDB-lite"/>
    </source>
</evidence>
<protein>
    <submittedName>
        <fullName evidence="2">Uncharacterized protein</fullName>
    </submittedName>
</protein>
<feature type="region of interest" description="Disordered" evidence="1">
    <location>
        <begin position="1"/>
        <end position="45"/>
    </location>
</feature>
<name>W5VMS5_SACPI</name>
<accession>W5VMS5</accession>
<organism evidence="2">
    <name type="scientific">Saccharomonospora piscinae</name>
    <dbReference type="NCBI Taxonomy" id="687388"/>
    <lineage>
        <taxon>Bacteria</taxon>
        <taxon>Bacillati</taxon>
        <taxon>Actinomycetota</taxon>
        <taxon>Actinomycetes</taxon>
        <taxon>Pseudonocardiales</taxon>
        <taxon>Pseudonocardiaceae</taxon>
        <taxon>Saccharomonospora</taxon>
    </lineage>
</organism>
<dbReference type="AlphaFoldDB" id="W5VMS5"/>